<protein>
    <submittedName>
        <fullName evidence="1">Uncharacterized protein</fullName>
    </submittedName>
</protein>
<keyword evidence="2" id="KW-1185">Reference proteome</keyword>
<proteinExistence type="predicted"/>
<dbReference type="RefSeq" id="WP_089048568.1">
    <property type="nucleotide sequence ID" value="NZ_FXTV01000002.1"/>
</dbReference>
<accession>A0A226HL40</accession>
<evidence type="ECO:0000313" key="1">
    <source>
        <dbReference type="EMBL" id="OXA94905.1"/>
    </source>
</evidence>
<comment type="caution">
    <text evidence="1">The sequence shown here is derived from an EMBL/GenBank/DDBJ whole genome shotgun (WGS) entry which is preliminary data.</text>
</comment>
<organism evidence="1 2">
    <name type="scientific">Flavobacterium hercynium</name>
    <dbReference type="NCBI Taxonomy" id="387094"/>
    <lineage>
        <taxon>Bacteria</taxon>
        <taxon>Pseudomonadati</taxon>
        <taxon>Bacteroidota</taxon>
        <taxon>Flavobacteriia</taxon>
        <taxon>Flavobacteriales</taxon>
        <taxon>Flavobacteriaceae</taxon>
        <taxon>Flavobacterium</taxon>
    </lineage>
</organism>
<reference evidence="1 2" key="1">
    <citation type="submission" date="2016-11" db="EMBL/GenBank/DDBJ databases">
        <title>Whole genomes of Flavobacteriaceae.</title>
        <authorList>
            <person name="Stine C."/>
            <person name="Li C."/>
            <person name="Tadesse D."/>
        </authorList>
    </citation>
    <scope>NUCLEOTIDE SEQUENCE [LARGE SCALE GENOMIC DNA]</scope>
    <source>
        <strain evidence="1 2">DSM 18292</strain>
    </source>
</reference>
<gene>
    <name evidence="1" type="ORF">B0A66_04065</name>
</gene>
<sequence length="91" mass="11121">MKKKRHKELFINDIGVVSKDTVRLTGYYKSIEFKYKKKWLAKTHKTNFKLVYQPDLIATFINHNFWGEIFRIEGEFKDERVIEEKKFFTKN</sequence>
<dbReference type="Proteomes" id="UP000198345">
    <property type="component" value="Unassembled WGS sequence"/>
</dbReference>
<name>A0A226HL40_9FLAO</name>
<evidence type="ECO:0000313" key="2">
    <source>
        <dbReference type="Proteomes" id="UP000198345"/>
    </source>
</evidence>
<dbReference type="EMBL" id="MUGW01000008">
    <property type="protein sequence ID" value="OXA94905.1"/>
    <property type="molecule type" value="Genomic_DNA"/>
</dbReference>
<dbReference type="OrthoDB" id="1364257at2"/>
<dbReference type="AlphaFoldDB" id="A0A226HL40"/>